<feature type="region of interest" description="Disordered" evidence="1">
    <location>
        <begin position="22"/>
        <end position="48"/>
    </location>
</feature>
<dbReference type="PANTHER" id="PTHR34239">
    <property type="entry name" value="APPLE DOMAIN-CONTAINING PROTEIN"/>
    <property type="match status" value="1"/>
</dbReference>
<evidence type="ECO:0000313" key="3">
    <source>
        <dbReference type="Proteomes" id="UP001549920"/>
    </source>
</evidence>
<organism evidence="2 3">
    <name type="scientific">Loxostege sticticalis</name>
    <name type="common">Beet webworm moth</name>
    <dbReference type="NCBI Taxonomy" id="481309"/>
    <lineage>
        <taxon>Eukaryota</taxon>
        <taxon>Metazoa</taxon>
        <taxon>Ecdysozoa</taxon>
        <taxon>Arthropoda</taxon>
        <taxon>Hexapoda</taxon>
        <taxon>Insecta</taxon>
        <taxon>Pterygota</taxon>
        <taxon>Neoptera</taxon>
        <taxon>Endopterygota</taxon>
        <taxon>Lepidoptera</taxon>
        <taxon>Glossata</taxon>
        <taxon>Ditrysia</taxon>
        <taxon>Pyraloidea</taxon>
        <taxon>Crambidae</taxon>
        <taxon>Pyraustinae</taxon>
        <taxon>Loxostege</taxon>
    </lineage>
</organism>
<feature type="compositionally biased region" description="Pro residues" evidence="1">
    <location>
        <begin position="367"/>
        <end position="382"/>
    </location>
</feature>
<protein>
    <submittedName>
        <fullName evidence="2">Uncharacterized protein</fullName>
    </submittedName>
</protein>
<feature type="compositionally biased region" description="Polar residues" evidence="1">
    <location>
        <begin position="315"/>
        <end position="327"/>
    </location>
</feature>
<feature type="compositionally biased region" description="Low complexity" evidence="1">
    <location>
        <begin position="349"/>
        <end position="366"/>
    </location>
</feature>
<sequence length="397" mass="44069">MPKRRCDRSEEDKIRRKIRRYQRKLANLPNQEHESHDDENYSTSYYEPPDTIREEDILGEYGVPPTPSLHEDGLQGLSPVELMLDELAQLSDVQQPAVPTLSDPGPPPLAPCPDAFPAACPSAVPAPEPLVPAVDPDLLNALGDCHADTPEWGENILDDISQRWEPILKLGLTKDIKEGITKKYLYPKNMPLTKPPLLNPEISAVLTETSRNRDVRVCNKQGQLGHALAALGKVMSGLLTKNMETPEILRILNDAGKIIADSHFSETETRRSLIIPLLEKSFVAPIKDRKRDNYLFGENLGEFIKSSRGIKKTGQLITPSVPSTSGNSKGGPQRSQRYQRGMPAGRGSAPRPQQSYQQRRQQQYQRRPPPPPAARRNPPAPGQPQSGPSRPRNATSN</sequence>
<accession>A0ABR3I5X7</accession>
<feature type="compositionally biased region" description="Low complexity" evidence="1">
    <location>
        <begin position="383"/>
        <end position="397"/>
    </location>
</feature>
<keyword evidence="3" id="KW-1185">Reference proteome</keyword>
<evidence type="ECO:0000313" key="2">
    <source>
        <dbReference type="EMBL" id="KAL0884218.1"/>
    </source>
</evidence>
<gene>
    <name evidence="2" type="ORF">ABMA27_016217</name>
</gene>
<evidence type="ECO:0000256" key="1">
    <source>
        <dbReference type="SAM" id="MobiDB-lite"/>
    </source>
</evidence>
<dbReference type="PANTHER" id="PTHR34239:SF2">
    <property type="entry name" value="TRANSPOSABLE ELEMENT P TRANSPOSASE_THAP9 CONSERVED DOMAIN-CONTAINING PROTEIN"/>
    <property type="match status" value="1"/>
</dbReference>
<dbReference type="EMBL" id="JBEUOH010000008">
    <property type="protein sequence ID" value="KAL0884218.1"/>
    <property type="molecule type" value="Genomic_DNA"/>
</dbReference>
<proteinExistence type="predicted"/>
<reference evidence="2 3" key="1">
    <citation type="submission" date="2024-06" db="EMBL/GenBank/DDBJ databases">
        <title>A chromosome-level genome assembly of beet webworm, Loxostege sticticalis.</title>
        <authorList>
            <person name="Zhang Y."/>
        </authorList>
    </citation>
    <scope>NUCLEOTIDE SEQUENCE [LARGE SCALE GENOMIC DNA]</scope>
    <source>
        <strain evidence="2">AQ026</strain>
        <tissue evidence="2">Whole body</tissue>
    </source>
</reference>
<dbReference type="Proteomes" id="UP001549920">
    <property type="component" value="Unassembled WGS sequence"/>
</dbReference>
<feature type="region of interest" description="Disordered" evidence="1">
    <location>
        <begin position="314"/>
        <end position="397"/>
    </location>
</feature>
<comment type="caution">
    <text evidence="2">The sequence shown here is derived from an EMBL/GenBank/DDBJ whole genome shotgun (WGS) entry which is preliminary data.</text>
</comment>
<name>A0ABR3I5X7_LOXSC</name>